<sequence length="1020" mass="113942">MPLIQDTAYPRLAASPGMAELAGFTPTAAEMVFVVGRTRRAGPRLALLVLLKTYQHLGYFVALGQVPPAIRDHLATIADLRGALDTLPDYDSSTYRVRLTAAVRDFVGVSNDGPTIRRTAVRASVAAARARDEAADIINAAIEELVRQRLELPAFDTLLRIALAARAAINRGYHRQVADALGADVRDRLKGLLVLPPGQTRTAWDRVKTEPKRPTPRHLQDFLRHLDWLREQGADTAVFAEVPDAKVRHFAAEARCLTANVLSRMVEPKRLSVMAALLQSQIARTLDDLADMFVRQMQRMHARAQDALRLHQLEQTEQAGALIALLRETVLACRTERSGEERLAAIESLLLSDADTILDRCEAHAAAASHNHLPFLPRFYRGLRGAFLRFLEIVPLTSTSQDRSVEEAIAFVLKQRTQRGSTLRVADDEANVEGRERRPSLDLSFVSPAWWPLVTGQNGRDPMPTTVDRRTFELCLFTQVMNDLRSGDLCIPGSDAYGDYRAQLVPWETYEREIAAYTEQAGLPATPQGIVAALRERLAATAESVDAAFPDNEHVEIVNGEPVLKRLRAKPEAAGAADLERQLKERLAPVDLVDALADTEHWLNWTRHFGPISGFDARIERPQERYLATVFCYGCKLGPSQAARSMKDLDRRQIAFLNQRHITEDALDAAIATVINAYADFDLPRHWGSGRSASADGTQWDLHPQSLMSEYHIRYGGYGGIGYYLVSDTYIALFSRFIACGAWEGNHILDFVTESRSALQPDTLHADTQGQSAPIFGLAHLLGIQLMPRIRNWQDLHFYRPDKASRYEHIDTLFTATVDWELIETLLPDMLRVALSVRAGRIRPSAILRRLGTYSRKNKLYFAFRELGRVVRTIFLLNFLSSLELRHLIQAATNKSELFNKYAQWTAFGESGLVSEGVRDEQRKLIKYNHLVSNLLIFHTIASMTRALDQMAIEEIAVDADTLANLSPYQTEHINRFGHYTLNFARVPAPLPSQIAVPAPRSEAPSVAISAQEAPQLADV</sequence>
<feature type="domain" description="DUF4158" evidence="6">
    <location>
        <begin position="5"/>
        <end position="164"/>
    </location>
</feature>
<evidence type="ECO:0000256" key="1">
    <source>
        <dbReference type="ARBA" id="ARBA00009402"/>
    </source>
</evidence>
<keyword evidence="8" id="KW-1185">Reference proteome</keyword>
<dbReference type="GO" id="GO:0004803">
    <property type="term" value="F:transposase activity"/>
    <property type="evidence" value="ECO:0007669"/>
    <property type="project" value="InterPro"/>
</dbReference>
<gene>
    <name evidence="7" type="ORF">DS843_22590</name>
</gene>
<name>A0A9W7NGQ9_9PROT</name>
<dbReference type="EMBL" id="QOKW01000022">
    <property type="protein sequence ID" value="KAA0677631.1"/>
    <property type="molecule type" value="Genomic_DNA"/>
</dbReference>
<protein>
    <submittedName>
        <fullName evidence="7">Tn3 family transposase</fullName>
    </submittedName>
</protein>
<evidence type="ECO:0000313" key="7">
    <source>
        <dbReference type="EMBL" id="KAA0677631.1"/>
    </source>
</evidence>
<keyword evidence="2" id="KW-0815">Transposition</keyword>
<comment type="similarity">
    <text evidence="1">Belongs to the transposase 7 family.</text>
</comment>
<dbReference type="Pfam" id="PF01526">
    <property type="entry name" value="DDE_Tnp_Tn3"/>
    <property type="match status" value="1"/>
</dbReference>
<dbReference type="OrthoDB" id="7281829at2"/>
<dbReference type="Proteomes" id="UP000480854">
    <property type="component" value="Unassembled WGS sequence"/>
</dbReference>
<feature type="domain" description="Tn3 transposase DDE" evidence="5">
    <location>
        <begin position="594"/>
        <end position="980"/>
    </location>
</feature>
<dbReference type="AlphaFoldDB" id="A0A9W7NGQ9"/>
<evidence type="ECO:0000259" key="5">
    <source>
        <dbReference type="Pfam" id="PF01526"/>
    </source>
</evidence>
<dbReference type="Pfam" id="PF13700">
    <property type="entry name" value="DUF4158"/>
    <property type="match status" value="1"/>
</dbReference>
<keyword evidence="4" id="KW-0233">DNA recombination</keyword>
<evidence type="ECO:0000256" key="2">
    <source>
        <dbReference type="ARBA" id="ARBA00022578"/>
    </source>
</evidence>
<comment type="caution">
    <text evidence="7">The sequence shown here is derived from an EMBL/GenBank/DDBJ whole genome shotgun (WGS) entry which is preliminary data.</text>
</comment>
<dbReference type="GO" id="GO:0003677">
    <property type="term" value="F:DNA binding"/>
    <property type="evidence" value="ECO:0007669"/>
    <property type="project" value="UniProtKB-KW"/>
</dbReference>
<dbReference type="InterPro" id="IPR025296">
    <property type="entry name" value="DUF4158"/>
</dbReference>
<dbReference type="RefSeq" id="WP_149471101.1">
    <property type="nucleotide sequence ID" value="NZ_QOKW01000022.1"/>
</dbReference>
<organism evidence="7 8">
    <name type="scientific">Roseomonas genomospecies 6</name>
    <dbReference type="NCBI Taxonomy" id="214106"/>
    <lineage>
        <taxon>Bacteria</taxon>
        <taxon>Pseudomonadati</taxon>
        <taxon>Pseudomonadota</taxon>
        <taxon>Alphaproteobacteria</taxon>
        <taxon>Acetobacterales</taxon>
        <taxon>Roseomonadaceae</taxon>
        <taxon>Roseomonas</taxon>
    </lineage>
</organism>
<evidence type="ECO:0000256" key="3">
    <source>
        <dbReference type="ARBA" id="ARBA00023125"/>
    </source>
</evidence>
<dbReference type="InterPro" id="IPR047653">
    <property type="entry name" value="Tn3-like_transpos"/>
</dbReference>
<evidence type="ECO:0000256" key="4">
    <source>
        <dbReference type="ARBA" id="ARBA00023172"/>
    </source>
</evidence>
<reference evidence="7 8" key="1">
    <citation type="submission" date="2018-07" db="EMBL/GenBank/DDBJ databases">
        <title>Genome sequence of Azospirillum sp. ATCC 49961.</title>
        <authorList>
            <person name="Sant'Anna F.H."/>
            <person name="Baldani J.I."/>
            <person name="Zilli J.E."/>
            <person name="Reis V.M."/>
            <person name="Hartmann A."/>
            <person name="Cruz L."/>
            <person name="de Souza E.M."/>
            <person name="de Oliveira Pedrosa F."/>
            <person name="Passaglia L.M.P."/>
        </authorList>
    </citation>
    <scope>NUCLEOTIDE SEQUENCE [LARGE SCALE GENOMIC DNA]</scope>
    <source>
        <strain evidence="7 8">ATCC 49961</strain>
    </source>
</reference>
<evidence type="ECO:0000259" key="6">
    <source>
        <dbReference type="Pfam" id="PF13700"/>
    </source>
</evidence>
<dbReference type="NCBIfam" id="NF033527">
    <property type="entry name" value="transpos_Tn3"/>
    <property type="match status" value="1"/>
</dbReference>
<keyword evidence="3" id="KW-0238">DNA-binding</keyword>
<proteinExistence type="inferred from homology"/>
<dbReference type="InterPro" id="IPR002513">
    <property type="entry name" value="Tn3_Tnp_DDE_dom"/>
</dbReference>
<evidence type="ECO:0000313" key="8">
    <source>
        <dbReference type="Proteomes" id="UP000480854"/>
    </source>
</evidence>
<dbReference type="GO" id="GO:0006313">
    <property type="term" value="P:DNA transposition"/>
    <property type="evidence" value="ECO:0007669"/>
    <property type="project" value="InterPro"/>
</dbReference>
<accession>A0A9W7NGQ9</accession>